<dbReference type="GO" id="GO:0032259">
    <property type="term" value="P:methylation"/>
    <property type="evidence" value="ECO:0007669"/>
    <property type="project" value="UniProtKB-KW"/>
</dbReference>
<organism evidence="2 3">
    <name type="scientific">Haloarcula salinisoli</name>
    <dbReference type="NCBI Taxonomy" id="2487746"/>
    <lineage>
        <taxon>Archaea</taxon>
        <taxon>Methanobacteriati</taxon>
        <taxon>Methanobacteriota</taxon>
        <taxon>Stenosarchaea group</taxon>
        <taxon>Halobacteria</taxon>
        <taxon>Halobacteriales</taxon>
        <taxon>Haloarculaceae</taxon>
        <taxon>Haloarcula</taxon>
    </lineage>
</organism>
<dbReference type="InterPro" id="IPR052514">
    <property type="entry name" value="SAM-dependent_MTase"/>
</dbReference>
<reference evidence="2" key="1">
    <citation type="submission" date="2021-06" db="EMBL/GenBank/DDBJ databases">
        <title>Halomicroarcula sp. F24A a new haloarchaeum isolated from saline soil.</title>
        <authorList>
            <person name="Duran-Viseras A."/>
            <person name="Sanchez-Porro C."/>
            <person name="Ventosa A."/>
        </authorList>
    </citation>
    <scope>NUCLEOTIDE SEQUENCE</scope>
    <source>
        <strain evidence="2">F24A</strain>
    </source>
</reference>
<protein>
    <submittedName>
        <fullName evidence="2">FkbM family methyltransferase</fullName>
    </submittedName>
</protein>
<dbReference type="InterPro" id="IPR006342">
    <property type="entry name" value="FkbM_mtfrase"/>
</dbReference>
<dbReference type="InterPro" id="IPR029063">
    <property type="entry name" value="SAM-dependent_MTases_sf"/>
</dbReference>
<dbReference type="PANTHER" id="PTHR34203">
    <property type="entry name" value="METHYLTRANSFERASE, FKBM FAMILY PROTEIN"/>
    <property type="match status" value="1"/>
</dbReference>
<dbReference type="RefSeq" id="WP_220590213.1">
    <property type="nucleotide sequence ID" value="NZ_RKLQ01000007.1"/>
</dbReference>
<evidence type="ECO:0000313" key="3">
    <source>
        <dbReference type="Proteomes" id="UP000783863"/>
    </source>
</evidence>
<dbReference type="Proteomes" id="UP000783863">
    <property type="component" value="Unassembled WGS sequence"/>
</dbReference>
<feature type="domain" description="Methyltransferase FkbM" evidence="1">
    <location>
        <begin position="131"/>
        <end position="286"/>
    </location>
</feature>
<dbReference type="SUPFAM" id="SSF53335">
    <property type="entry name" value="S-adenosyl-L-methionine-dependent methyltransferases"/>
    <property type="match status" value="1"/>
</dbReference>
<keyword evidence="2" id="KW-0808">Transferase</keyword>
<accession>A0A8J7YLM9</accession>
<dbReference type="Pfam" id="PF05050">
    <property type="entry name" value="Methyltransf_21"/>
    <property type="match status" value="1"/>
</dbReference>
<keyword evidence="3" id="KW-1185">Reference proteome</keyword>
<evidence type="ECO:0000259" key="1">
    <source>
        <dbReference type="Pfam" id="PF05050"/>
    </source>
</evidence>
<keyword evidence="2" id="KW-0489">Methyltransferase</keyword>
<gene>
    <name evidence="2" type="ORF">EGD98_20435</name>
</gene>
<dbReference type="NCBIfam" id="TIGR01444">
    <property type="entry name" value="fkbM_fam"/>
    <property type="match status" value="1"/>
</dbReference>
<dbReference type="Gene3D" id="3.40.50.150">
    <property type="entry name" value="Vaccinia Virus protein VP39"/>
    <property type="match status" value="1"/>
</dbReference>
<name>A0A8J7YLM9_9EURY</name>
<proteinExistence type="predicted"/>
<dbReference type="EMBL" id="RKLQ01000007">
    <property type="protein sequence ID" value="MBX0306018.1"/>
    <property type="molecule type" value="Genomic_DNA"/>
</dbReference>
<evidence type="ECO:0000313" key="2">
    <source>
        <dbReference type="EMBL" id="MBX0306018.1"/>
    </source>
</evidence>
<dbReference type="GO" id="GO:0008168">
    <property type="term" value="F:methyltransferase activity"/>
    <property type="evidence" value="ECO:0007669"/>
    <property type="project" value="UniProtKB-KW"/>
</dbReference>
<comment type="caution">
    <text evidence="2">The sequence shown here is derived from an EMBL/GenBank/DDBJ whole genome shotgun (WGS) entry which is preliminary data.</text>
</comment>
<dbReference type="AlphaFoldDB" id="A0A8J7YLM9"/>
<dbReference type="PANTHER" id="PTHR34203:SF15">
    <property type="entry name" value="SLL1173 PROTEIN"/>
    <property type="match status" value="1"/>
</dbReference>
<sequence>MHTDRQRPETGAESLIGQVGERAESFLADVLEDYGETFPITGTSLKYATAPLYVLLSEAHLLLEECAVAVPTFDGEWQLVDIPDWRLARRLHTLALVEGTRHGSPTHQQLMADIYTNRGFARVKSGDVVVDTGAYVGGFTRYAAERASEVIAVEPNATVSDVLWWNTTDLPNVTVVPEAAWVEPTELEINTSVHAFENSVLAPDNYETGDSFRVDADTIPNIVREHGHERIDFLKIEAEGVECEILQGALETGFPIDRIAVDASPERNRGDVVDEVCEILATHGYRSQTKAQSRWHWGDDIVFGKRSDQ</sequence>